<dbReference type="Proteomes" id="UP000295043">
    <property type="component" value="Unassembled WGS sequence"/>
</dbReference>
<comment type="caution">
    <text evidence="1">The sequence shown here is derived from an EMBL/GenBank/DDBJ whole genome shotgun (WGS) entry which is preliminary data.</text>
</comment>
<accession>A0A4R2B0H2</accession>
<dbReference type="EMBL" id="SLVU01000029">
    <property type="protein sequence ID" value="TCN19821.1"/>
    <property type="molecule type" value="Genomic_DNA"/>
</dbReference>
<protein>
    <submittedName>
        <fullName evidence="1">Uncharacterized protein</fullName>
    </submittedName>
</protein>
<reference evidence="1 2" key="1">
    <citation type="submission" date="2019-03" db="EMBL/GenBank/DDBJ databases">
        <title>Genomic Encyclopedia of Type Strains, Phase IV (KMG-V): Genome sequencing to study the core and pangenomes of soil and plant-associated prokaryotes.</title>
        <authorList>
            <person name="Whitman W."/>
        </authorList>
    </citation>
    <scope>NUCLEOTIDE SEQUENCE [LARGE SCALE GENOMIC DNA]</scope>
    <source>
        <strain evidence="1 2">23C40</strain>
    </source>
</reference>
<organism evidence="1 2">
    <name type="scientific">Sinorhizobium americanum</name>
    <dbReference type="NCBI Taxonomy" id="194963"/>
    <lineage>
        <taxon>Bacteria</taxon>
        <taxon>Pseudomonadati</taxon>
        <taxon>Pseudomonadota</taxon>
        <taxon>Alphaproteobacteria</taxon>
        <taxon>Hyphomicrobiales</taxon>
        <taxon>Rhizobiaceae</taxon>
        <taxon>Sinorhizobium/Ensifer group</taxon>
        <taxon>Sinorhizobium</taxon>
    </lineage>
</organism>
<sequence length="96" mass="10499">MRICKQEASGIAASVTPVPLVQQEGGGWHSKCRRDAPELVRVDIITQFNPSDFCASQSAGQCKILDAVSNRFSTSPNSITDINVASLRHRRTCIVR</sequence>
<evidence type="ECO:0000313" key="2">
    <source>
        <dbReference type="Proteomes" id="UP000295043"/>
    </source>
</evidence>
<evidence type="ECO:0000313" key="1">
    <source>
        <dbReference type="EMBL" id="TCN19821.1"/>
    </source>
</evidence>
<name>A0A4R2B0H2_9HYPH</name>
<proteinExistence type="predicted"/>
<dbReference type="AlphaFoldDB" id="A0A4R2B0H2"/>
<gene>
    <name evidence="1" type="ORF">EV184_12950</name>
</gene>